<dbReference type="InterPro" id="IPR011757">
    <property type="entry name" value="Lytic_transglycosylase_MltB"/>
</dbReference>
<protein>
    <submittedName>
        <fullName evidence="3">Lytic murein transglycosylase B</fullName>
    </submittedName>
</protein>
<dbReference type="NCBIfam" id="TIGR02282">
    <property type="entry name" value="MltB"/>
    <property type="match status" value="1"/>
</dbReference>
<dbReference type="InterPro" id="IPR023346">
    <property type="entry name" value="Lysozyme-like_dom_sf"/>
</dbReference>
<keyword evidence="1" id="KW-0732">Signal</keyword>
<dbReference type="SUPFAM" id="SSF53955">
    <property type="entry name" value="Lysozyme-like"/>
    <property type="match status" value="1"/>
</dbReference>
<comment type="caution">
    <text evidence="3">The sequence shown here is derived from an EMBL/GenBank/DDBJ whole genome shotgun (WGS) entry which is preliminary data.</text>
</comment>
<proteinExistence type="predicted"/>
<feature type="signal peptide" evidence="1">
    <location>
        <begin position="1"/>
        <end position="24"/>
    </location>
</feature>
<dbReference type="InterPro" id="IPR043426">
    <property type="entry name" value="MltB-like"/>
</dbReference>
<feature type="chain" id="PRO_5046144728" evidence="1">
    <location>
        <begin position="25"/>
        <end position="347"/>
    </location>
</feature>
<evidence type="ECO:0000313" key="3">
    <source>
        <dbReference type="EMBL" id="GGA65974.1"/>
    </source>
</evidence>
<evidence type="ECO:0000313" key="4">
    <source>
        <dbReference type="Proteomes" id="UP000623419"/>
    </source>
</evidence>
<name>A0ABQ1HA13_9GAMM</name>
<keyword evidence="4" id="KW-1185">Reference proteome</keyword>
<dbReference type="PANTHER" id="PTHR30163">
    <property type="entry name" value="MEMBRANE-BOUND LYTIC MUREIN TRANSGLYCOSYLASE B"/>
    <property type="match status" value="1"/>
</dbReference>
<accession>A0ABQ1HA13</accession>
<feature type="domain" description="Transglycosylase SLT" evidence="2">
    <location>
        <begin position="36"/>
        <end position="334"/>
    </location>
</feature>
<dbReference type="Proteomes" id="UP000623419">
    <property type="component" value="Unassembled WGS sequence"/>
</dbReference>
<evidence type="ECO:0000259" key="2">
    <source>
        <dbReference type="Pfam" id="PF13406"/>
    </source>
</evidence>
<dbReference type="Pfam" id="PF13406">
    <property type="entry name" value="SLT_2"/>
    <property type="match status" value="1"/>
</dbReference>
<dbReference type="Gene3D" id="1.10.530.10">
    <property type="match status" value="1"/>
</dbReference>
<organism evidence="3 4">
    <name type="scientific">Arenimonas soli</name>
    <dbReference type="NCBI Taxonomy" id="2269504"/>
    <lineage>
        <taxon>Bacteria</taxon>
        <taxon>Pseudomonadati</taxon>
        <taxon>Pseudomonadota</taxon>
        <taxon>Gammaproteobacteria</taxon>
        <taxon>Lysobacterales</taxon>
        <taxon>Lysobacteraceae</taxon>
        <taxon>Arenimonas</taxon>
    </lineage>
</organism>
<dbReference type="Gene3D" id="1.10.8.350">
    <property type="entry name" value="Bacterial muramidase"/>
    <property type="match status" value="1"/>
</dbReference>
<dbReference type="InterPro" id="IPR031304">
    <property type="entry name" value="SLT_2"/>
</dbReference>
<evidence type="ECO:0000256" key="1">
    <source>
        <dbReference type="SAM" id="SignalP"/>
    </source>
</evidence>
<sequence length="347" mass="37810">MLVSMRTHLIRLSALLLAVFTAAAAANPSPDPALRQAFLDHARSEYGLPAAEVEAWLAKSAYRPSIVSAMSRPAEKVKPWRDYRPIFISDKRIRDGQAFLARHRDALAKVEADTGVPAEMIVAIIGVETSYGGNTGSYPVLDALYTLGFFYPVSGDPGQVERETARGRFFRDELAQVMLLAKEENLDLAALKGSYAGAMGYGQFMPSSYRAYARDGDGDGRRDLFGSLDDVFASIANYFVAHGWQAGEPVVALARADEGTEPFKPEGLEARYSLAELGEKGYRPAEALGHDHKATLVTLEGTGGTEHWFGFRNFYTITRYNRSPMYAMAVHQLSREIAAGTGAAAAP</sequence>
<dbReference type="PANTHER" id="PTHR30163:SF9">
    <property type="entry name" value="MEMBRANE-BOUND LYTIC MUREIN TRANSGLYCOSYLASE B"/>
    <property type="match status" value="1"/>
</dbReference>
<reference evidence="4" key="1">
    <citation type="journal article" date="2019" name="Int. J. Syst. Evol. Microbiol.">
        <title>The Global Catalogue of Microorganisms (GCM) 10K type strain sequencing project: providing services to taxonomists for standard genome sequencing and annotation.</title>
        <authorList>
            <consortium name="The Broad Institute Genomics Platform"/>
            <consortium name="The Broad Institute Genome Sequencing Center for Infectious Disease"/>
            <person name="Wu L."/>
            <person name="Ma J."/>
        </authorList>
    </citation>
    <scope>NUCLEOTIDE SEQUENCE [LARGE SCALE GENOMIC DNA]</scope>
    <source>
        <strain evidence="4">CGMCC 1.15905</strain>
    </source>
</reference>
<dbReference type="EMBL" id="BMKC01000001">
    <property type="protein sequence ID" value="GGA65974.1"/>
    <property type="molecule type" value="Genomic_DNA"/>
</dbReference>
<gene>
    <name evidence="3" type="primary">mltB</name>
    <name evidence="3" type="ORF">GCM10011521_00070</name>
</gene>